<evidence type="ECO:0000256" key="1">
    <source>
        <dbReference type="SAM" id="MobiDB-lite"/>
    </source>
</evidence>
<reference evidence="2 3" key="1">
    <citation type="submission" date="2021-06" db="EMBL/GenBank/DDBJ databases">
        <title>Caerostris extrusa draft genome.</title>
        <authorList>
            <person name="Kono N."/>
            <person name="Arakawa K."/>
        </authorList>
    </citation>
    <scope>NUCLEOTIDE SEQUENCE [LARGE SCALE GENOMIC DNA]</scope>
</reference>
<evidence type="ECO:0000313" key="3">
    <source>
        <dbReference type="Proteomes" id="UP001054945"/>
    </source>
</evidence>
<gene>
    <name evidence="2" type="ORF">CEXT_346161</name>
</gene>
<dbReference type="Proteomes" id="UP001054945">
    <property type="component" value="Unassembled WGS sequence"/>
</dbReference>
<comment type="caution">
    <text evidence="2">The sequence shown here is derived from an EMBL/GenBank/DDBJ whole genome shotgun (WGS) entry which is preliminary data.</text>
</comment>
<keyword evidence="3" id="KW-1185">Reference proteome</keyword>
<organism evidence="2 3">
    <name type="scientific">Caerostris extrusa</name>
    <name type="common">Bark spider</name>
    <name type="synonym">Caerostris bankana</name>
    <dbReference type="NCBI Taxonomy" id="172846"/>
    <lineage>
        <taxon>Eukaryota</taxon>
        <taxon>Metazoa</taxon>
        <taxon>Ecdysozoa</taxon>
        <taxon>Arthropoda</taxon>
        <taxon>Chelicerata</taxon>
        <taxon>Arachnida</taxon>
        <taxon>Araneae</taxon>
        <taxon>Araneomorphae</taxon>
        <taxon>Entelegynae</taxon>
        <taxon>Araneoidea</taxon>
        <taxon>Araneidae</taxon>
        <taxon>Caerostris</taxon>
    </lineage>
</organism>
<dbReference type="AlphaFoldDB" id="A0AAV4WCK7"/>
<accession>A0AAV4WCK7</accession>
<feature type="region of interest" description="Disordered" evidence="1">
    <location>
        <begin position="1"/>
        <end position="22"/>
    </location>
</feature>
<name>A0AAV4WCK7_CAEEX</name>
<protein>
    <submittedName>
        <fullName evidence="2">Uncharacterized protein</fullName>
    </submittedName>
</protein>
<dbReference type="EMBL" id="BPLR01015921">
    <property type="protein sequence ID" value="GIY79681.1"/>
    <property type="molecule type" value="Genomic_DNA"/>
</dbReference>
<proteinExistence type="predicted"/>
<sequence length="73" mass="8458">MSCKTIETSKKKDKADIRKQRHQLKIFPSNDFGLKDDKNISGDANDENDGNDMVIKMSEKSMVTNNHIFDDYY</sequence>
<feature type="compositionally biased region" description="Basic and acidic residues" evidence="1">
    <location>
        <begin position="7"/>
        <end position="18"/>
    </location>
</feature>
<evidence type="ECO:0000313" key="2">
    <source>
        <dbReference type="EMBL" id="GIY79681.1"/>
    </source>
</evidence>